<protein>
    <recommendedName>
        <fullName evidence="3">Transposase</fullName>
    </recommendedName>
</protein>
<proteinExistence type="predicted"/>
<keyword evidence="2" id="KW-1185">Reference proteome</keyword>
<dbReference type="Proteomes" id="UP000238392">
    <property type="component" value="Unassembled WGS sequence"/>
</dbReference>
<accession>A0A2T0WDD7</accession>
<sequence length="49" mass="5401">MEQVSIIGMDLAKRVFQVHGATADGQVAFRKKLSCNDPLISCSCYKGRK</sequence>
<reference evidence="1 2" key="1">
    <citation type="submission" date="2018-03" db="EMBL/GenBank/DDBJ databases">
        <title>Genomic Encyclopedia of Archaeal and Bacterial Type Strains, Phase II (KMG-II): from individual species to whole genera.</title>
        <authorList>
            <person name="Goeker M."/>
        </authorList>
    </citation>
    <scope>NUCLEOTIDE SEQUENCE [LARGE SCALE GENOMIC DNA]</scope>
    <source>
        <strain evidence="1 2">DSM 100212</strain>
    </source>
</reference>
<gene>
    <name evidence="1" type="ORF">CLV74_12144</name>
</gene>
<evidence type="ECO:0000313" key="2">
    <source>
        <dbReference type="Proteomes" id="UP000238392"/>
    </source>
</evidence>
<name>A0A2T0WDD7_9RHOB</name>
<evidence type="ECO:0008006" key="3">
    <source>
        <dbReference type="Google" id="ProtNLM"/>
    </source>
</evidence>
<comment type="caution">
    <text evidence="1">The sequence shown here is derived from an EMBL/GenBank/DDBJ whole genome shotgun (WGS) entry which is preliminary data.</text>
</comment>
<evidence type="ECO:0000313" key="1">
    <source>
        <dbReference type="EMBL" id="PRY84712.1"/>
    </source>
</evidence>
<organism evidence="1 2">
    <name type="scientific">Donghicola tyrosinivorans</name>
    <dbReference type="NCBI Taxonomy" id="1652492"/>
    <lineage>
        <taxon>Bacteria</taxon>
        <taxon>Pseudomonadati</taxon>
        <taxon>Pseudomonadota</taxon>
        <taxon>Alphaproteobacteria</taxon>
        <taxon>Rhodobacterales</taxon>
        <taxon>Roseobacteraceae</taxon>
        <taxon>Donghicola</taxon>
    </lineage>
</organism>
<dbReference type="EMBL" id="PVTQ01000021">
    <property type="protein sequence ID" value="PRY84712.1"/>
    <property type="molecule type" value="Genomic_DNA"/>
</dbReference>
<dbReference type="AlphaFoldDB" id="A0A2T0WDD7"/>